<dbReference type="VEuPathDB" id="FungiDB:MPH_03576"/>
<dbReference type="HOGENOM" id="CLU_022148_1_0_1"/>
<protein>
    <submittedName>
        <fullName evidence="2">Glycoside hydrolase superfamily</fullName>
    </submittedName>
</protein>
<dbReference type="PANTHER" id="PTHR36183">
    <property type="entry name" value="BETA-GLUCURONIDASE"/>
    <property type="match status" value="1"/>
</dbReference>
<dbReference type="InterPro" id="IPR017853">
    <property type="entry name" value="GH"/>
</dbReference>
<feature type="domain" description="Beta-glucuronidase C-terminal" evidence="1">
    <location>
        <begin position="501"/>
        <end position="602"/>
    </location>
</feature>
<dbReference type="InterPro" id="IPR052974">
    <property type="entry name" value="GH79_Enzymes"/>
</dbReference>
<evidence type="ECO:0000313" key="3">
    <source>
        <dbReference type="Proteomes" id="UP000007129"/>
    </source>
</evidence>
<dbReference type="EMBL" id="AHHD01000165">
    <property type="protein sequence ID" value="EKG19206.1"/>
    <property type="molecule type" value="Genomic_DNA"/>
</dbReference>
<comment type="caution">
    <text evidence="2">The sequence shown here is derived from an EMBL/GenBank/DDBJ whole genome shotgun (WGS) entry which is preliminary data.</text>
</comment>
<dbReference type="InParanoid" id="K2R9N2"/>
<gene>
    <name evidence="2" type="ORF">MPH_03576</name>
</gene>
<dbReference type="Gene3D" id="2.60.40.1180">
    <property type="entry name" value="Golgi alpha-mannosidase II"/>
    <property type="match status" value="1"/>
</dbReference>
<dbReference type="PANTHER" id="PTHR36183:SF2">
    <property type="entry name" value="BETA-GLUCURONIDASE C-TERMINAL DOMAIN-CONTAINING PROTEIN"/>
    <property type="match status" value="1"/>
</dbReference>
<dbReference type="InterPro" id="IPR031728">
    <property type="entry name" value="GlcAase_C"/>
</dbReference>
<keyword evidence="2" id="KW-0378">Hydrolase</keyword>
<organism evidence="2 3">
    <name type="scientific">Macrophomina phaseolina (strain MS6)</name>
    <name type="common">Charcoal rot fungus</name>
    <dbReference type="NCBI Taxonomy" id="1126212"/>
    <lineage>
        <taxon>Eukaryota</taxon>
        <taxon>Fungi</taxon>
        <taxon>Dikarya</taxon>
        <taxon>Ascomycota</taxon>
        <taxon>Pezizomycotina</taxon>
        <taxon>Dothideomycetes</taxon>
        <taxon>Dothideomycetes incertae sedis</taxon>
        <taxon>Botryosphaeriales</taxon>
        <taxon>Botryosphaeriaceae</taxon>
        <taxon>Macrophomina</taxon>
    </lineage>
</organism>
<accession>K2R9N2</accession>
<evidence type="ECO:0000313" key="2">
    <source>
        <dbReference type="EMBL" id="EKG19206.1"/>
    </source>
</evidence>
<dbReference type="InterPro" id="IPR013780">
    <property type="entry name" value="Glyco_hydro_b"/>
</dbReference>
<dbReference type="SUPFAM" id="SSF51445">
    <property type="entry name" value="(Trans)glycosidases"/>
    <property type="match status" value="1"/>
</dbReference>
<dbReference type="Gene3D" id="3.20.20.80">
    <property type="entry name" value="Glycosidases"/>
    <property type="match status" value="1"/>
</dbReference>
<dbReference type="GO" id="GO:0016787">
    <property type="term" value="F:hydrolase activity"/>
    <property type="evidence" value="ECO:0007669"/>
    <property type="project" value="UniProtKB-KW"/>
</dbReference>
<dbReference type="AlphaFoldDB" id="K2R9N2"/>
<name>K2R9N2_MACPH</name>
<sequence length="696" mass="74321">MCACRCCFPPPRLSATTCSRAPTAPRLLFGVDCPSLSQSRPRSLSRARLLCHRQQSLRRPHSLLAFCRQILGTKQLTMLPSVMRLAGALALAATLANAQSTVSVTPTANAASASGISQYIPPEYAGFGIEPSNLFSFTGGRETNQFTVQLMENLANYSGKPGAIRLGGNTQDYFIYREDMDQYIIQTNEDSVGQGAIASDADIIGPGFFEAVSRFPKGAPITFGLNLAYFEADYLDQITLMASAALNNLSNVELISFEIGNEPDLYLQNGFRNGTWDGSTYVDEWTSRARAVYERVLKPAGKDVNFFEGPCTASTIGTTFEIDMLVGDGIQANVEGSGNPYLRAWNQHDYLYFIDVSTFGITVDWMMNLDNTESQFEYWESQVAIALRTGLPYQLREMQSVGPVGLAGVSDTFGAALWNFNFFLYGATLNMSSVQMHMTDNSHAAPWQPATLNGVSKNVRPTYYAYAAMAQFIGSGNGTTQVATLPNSNVPDDYKSNVRMYAGYGGGRLTSVVIINSKQANATESKGSLDVSLSLDDYKGQTLYLSYLTADGADSTTGTIWNGMQYSDDDGTASVVNSTVPTVQVGSNGRATVTVRDSQAVVAFIGAQLGSTAVTLNGTAVDRGDSGNAAATSSSASRTATIAAIASTSLAIANSITGSAASATSTSGAARAADRGWGMTMLMGVTVFAIATYQVW</sequence>
<evidence type="ECO:0000259" key="1">
    <source>
        <dbReference type="Pfam" id="PF16862"/>
    </source>
</evidence>
<dbReference type="OrthoDB" id="2831684at2759"/>
<proteinExistence type="predicted"/>
<dbReference type="Proteomes" id="UP000007129">
    <property type="component" value="Unassembled WGS sequence"/>
</dbReference>
<dbReference type="Pfam" id="PF16862">
    <property type="entry name" value="Glyco_hydro_79C"/>
    <property type="match status" value="1"/>
</dbReference>
<dbReference type="eggNOG" id="ENOG502S7XI">
    <property type="taxonomic scope" value="Eukaryota"/>
</dbReference>
<reference evidence="2 3" key="1">
    <citation type="journal article" date="2012" name="BMC Genomics">
        <title>Tools to kill: Genome of one of the most destructive plant pathogenic fungi Macrophomina phaseolina.</title>
        <authorList>
            <person name="Islam M.S."/>
            <person name="Haque M.S."/>
            <person name="Islam M.M."/>
            <person name="Emdad E.M."/>
            <person name="Halim A."/>
            <person name="Hossen Q.M.M."/>
            <person name="Hossain M.Z."/>
            <person name="Ahmed B."/>
            <person name="Rahim S."/>
            <person name="Rahman M.S."/>
            <person name="Alam M.M."/>
            <person name="Hou S."/>
            <person name="Wan X."/>
            <person name="Saito J.A."/>
            <person name="Alam M."/>
        </authorList>
    </citation>
    <scope>NUCLEOTIDE SEQUENCE [LARGE SCALE GENOMIC DNA]</scope>
    <source>
        <strain evidence="2 3">MS6</strain>
    </source>
</reference>